<comment type="caution">
    <text evidence="3">The sequence shown here is derived from an EMBL/GenBank/DDBJ whole genome shotgun (WGS) entry which is preliminary data.</text>
</comment>
<dbReference type="Proteomes" id="UP001372338">
    <property type="component" value="Unassembled WGS sequence"/>
</dbReference>
<evidence type="ECO:0000313" key="3">
    <source>
        <dbReference type="EMBL" id="KAK7268834.1"/>
    </source>
</evidence>
<reference evidence="3 4" key="1">
    <citation type="submission" date="2024-01" db="EMBL/GenBank/DDBJ databases">
        <title>The genomes of 5 underutilized Papilionoideae crops provide insights into root nodulation and disease resistanc.</title>
        <authorList>
            <person name="Yuan L."/>
        </authorList>
    </citation>
    <scope>NUCLEOTIDE SEQUENCE [LARGE SCALE GENOMIC DNA]</scope>
    <source>
        <strain evidence="3">ZHUSHIDOU_FW_LH</strain>
        <tissue evidence="3">Leaf</tissue>
    </source>
</reference>
<sequence length="224" mass="25656">MVFMKVRQRTLFAEPSHASDTFPALLHGTGLTGGEMRPTAHADREYERYVSKKMNDAGPNFRKGICKENDASSSSTDPNPIDFAPNRDMDNELLGITLQNWLTRTSWNLLRAEPIYSKYGVIEVGGIDYTSFSVNFNSKVIGFETCSVGRFAKGEFLAREDAALFMLRCLLAWTNREIVDFNYFNMQDLQVQNAVLEAQNVDLIVENEKLKNEIKMLRRKYNFR</sequence>
<dbReference type="AlphaFoldDB" id="A0AAN9F4Y1"/>
<evidence type="ECO:0000256" key="2">
    <source>
        <dbReference type="SAM" id="MobiDB-lite"/>
    </source>
</evidence>
<name>A0AAN9F4Y1_CROPI</name>
<evidence type="ECO:0000256" key="1">
    <source>
        <dbReference type="SAM" id="Coils"/>
    </source>
</evidence>
<keyword evidence="1" id="KW-0175">Coiled coil</keyword>
<keyword evidence="4" id="KW-1185">Reference proteome</keyword>
<feature type="region of interest" description="Disordered" evidence="2">
    <location>
        <begin position="65"/>
        <end position="84"/>
    </location>
</feature>
<gene>
    <name evidence="3" type="ORF">RIF29_21543</name>
</gene>
<feature type="coiled-coil region" evidence="1">
    <location>
        <begin position="186"/>
        <end position="220"/>
    </location>
</feature>
<dbReference type="EMBL" id="JAYWIO010000004">
    <property type="protein sequence ID" value="KAK7268834.1"/>
    <property type="molecule type" value="Genomic_DNA"/>
</dbReference>
<organism evidence="3 4">
    <name type="scientific">Crotalaria pallida</name>
    <name type="common">Smooth rattlebox</name>
    <name type="synonym">Crotalaria striata</name>
    <dbReference type="NCBI Taxonomy" id="3830"/>
    <lineage>
        <taxon>Eukaryota</taxon>
        <taxon>Viridiplantae</taxon>
        <taxon>Streptophyta</taxon>
        <taxon>Embryophyta</taxon>
        <taxon>Tracheophyta</taxon>
        <taxon>Spermatophyta</taxon>
        <taxon>Magnoliopsida</taxon>
        <taxon>eudicotyledons</taxon>
        <taxon>Gunneridae</taxon>
        <taxon>Pentapetalae</taxon>
        <taxon>rosids</taxon>
        <taxon>fabids</taxon>
        <taxon>Fabales</taxon>
        <taxon>Fabaceae</taxon>
        <taxon>Papilionoideae</taxon>
        <taxon>50 kb inversion clade</taxon>
        <taxon>genistoids sensu lato</taxon>
        <taxon>core genistoids</taxon>
        <taxon>Crotalarieae</taxon>
        <taxon>Crotalaria</taxon>
    </lineage>
</organism>
<protein>
    <submittedName>
        <fullName evidence="3">Uncharacterized protein</fullName>
    </submittedName>
</protein>
<accession>A0AAN9F4Y1</accession>
<evidence type="ECO:0000313" key="4">
    <source>
        <dbReference type="Proteomes" id="UP001372338"/>
    </source>
</evidence>
<proteinExistence type="predicted"/>